<evidence type="ECO:0000256" key="2">
    <source>
        <dbReference type="ARBA" id="ARBA00023012"/>
    </source>
</evidence>
<dbReference type="SMART" id="SM00448">
    <property type="entry name" value="REC"/>
    <property type="match status" value="1"/>
</dbReference>
<keyword evidence="3" id="KW-0805">Transcription regulation</keyword>
<dbReference type="InterPro" id="IPR011006">
    <property type="entry name" value="CheY-like_superfamily"/>
</dbReference>
<dbReference type="PROSITE" id="PS51755">
    <property type="entry name" value="OMPR_PHOB"/>
    <property type="match status" value="1"/>
</dbReference>
<comment type="caution">
    <text evidence="10">The sequence shown here is derived from an EMBL/GenBank/DDBJ whole genome shotgun (WGS) entry which is preliminary data.</text>
</comment>
<dbReference type="SMART" id="SM00862">
    <property type="entry name" value="Trans_reg_C"/>
    <property type="match status" value="1"/>
</dbReference>
<dbReference type="InterPro" id="IPR036388">
    <property type="entry name" value="WH-like_DNA-bd_sf"/>
</dbReference>
<keyword evidence="4 7" id="KW-0238">DNA-binding</keyword>
<evidence type="ECO:0000256" key="7">
    <source>
        <dbReference type="PROSITE-ProRule" id="PRU01091"/>
    </source>
</evidence>
<dbReference type="SUPFAM" id="SSF52172">
    <property type="entry name" value="CheY-like"/>
    <property type="match status" value="1"/>
</dbReference>
<dbReference type="CDD" id="cd00383">
    <property type="entry name" value="trans_reg_C"/>
    <property type="match status" value="1"/>
</dbReference>
<dbReference type="InterPro" id="IPR016032">
    <property type="entry name" value="Sig_transdc_resp-reg_C-effctor"/>
</dbReference>
<dbReference type="PANTHER" id="PTHR48111:SF22">
    <property type="entry name" value="REGULATOR OF RPOS"/>
    <property type="match status" value="1"/>
</dbReference>
<feature type="domain" description="OmpR/PhoB-type" evidence="9">
    <location>
        <begin position="127"/>
        <end position="227"/>
    </location>
</feature>
<feature type="domain" description="Response regulatory" evidence="8">
    <location>
        <begin position="3"/>
        <end position="117"/>
    </location>
</feature>
<protein>
    <submittedName>
        <fullName evidence="10">Response regulator transcription factor</fullName>
    </submittedName>
</protein>
<keyword evidence="2" id="KW-0902">Two-component regulatory system</keyword>
<evidence type="ECO:0000256" key="5">
    <source>
        <dbReference type="ARBA" id="ARBA00023163"/>
    </source>
</evidence>
<dbReference type="EMBL" id="JASJUT010000001">
    <property type="protein sequence ID" value="MDK2593619.1"/>
    <property type="molecule type" value="Genomic_DNA"/>
</dbReference>
<name>A0ABT7EEB7_9GAMM</name>
<feature type="modified residue" description="4-aspartylphosphate" evidence="6">
    <location>
        <position position="52"/>
    </location>
</feature>
<keyword evidence="11" id="KW-1185">Reference proteome</keyword>
<evidence type="ECO:0000259" key="8">
    <source>
        <dbReference type="PROSITE" id="PS50110"/>
    </source>
</evidence>
<evidence type="ECO:0000313" key="10">
    <source>
        <dbReference type="EMBL" id="MDK2593619.1"/>
    </source>
</evidence>
<keyword evidence="1 6" id="KW-0597">Phosphoprotein</keyword>
<sequence>MHSLLLIEDDEQLAEVTCAYLELTGFKVDVVNSAKTCWDVLQTKSYALMILDLGLPDEDGLVLLRKLKSNNISTPIIISSGRGSDEDRIAGLEFGASDYLAKPYTVKELLLRINLLIDATSMQAITKGLMYLADKKLDIDNQMLLAHSGEEIELTYHEQAVLFLLAKNAPRTYSREEIIDATRLGEGPESIRAVDTIICRLRKKIEINPRKPQVIKTKVGVGYKIIVNARI</sequence>
<evidence type="ECO:0000256" key="1">
    <source>
        <dbReference type="ARBA" id="ARBA00022553"/>
    </source>
</evidence>
<evidence type="ECO:0000313" key="11">
    <source>
        <dbReference type="Proteomes" id="UP001231915"/>
    </source>
</evidence>
<dbReference type="PROSITE" id="PS50110">
    <property type="entry name" value="RESPONSE_REGULATORY"/>
    <property type="match status" value="1"/>
</dbReference>
<dbReference type="RefSeq" id="WP_211012207.1">
    <property type="nucleotide sequence ID" value="NZ_JASJUT010000001.1"/>
</dbReference>
<dbReference type="Gene3D" id="1.10.10.10">
    <property type="entry name" value="Winged helix-like DNA-binding domain superfamily/Winged helix DNA-binding domain"/>
    <property type="match status" value="1"/>
</dbReference>
<reference evidence="10 11" key="1">
    <citation type="submission" date="2023-05" db="EMBL/GenBank/DDBJ databases">
        <title>Pseudoalteromonas ardens sp. nov., Pseudoalteromonas obscura sp. nov., and Pseudoalteromonas umbrosa sp. nov., isolated from the coral Montipora capitata.</title>
        <authorList>
            <person name="Thomas E.M."/>
            <person name="Smith E.M."/>
            <person name="Papke E."/>
            <person name="Shlafstein M.D."/>
            <person name="Oline D.K."/>
            <person name="Videau P."/>
            <person name="Saw J.H."/>
            <person name="Strangman W.K."/>
            <person name="Ushijima B."/>
        </authorList>
    </citation>
    <scope>NUCLEOTIDE SEQUENCE [LARGE SCALE GENOMIC DNA]</scope>
    <source>
        <strain evidence="10 11">P94</strain>
    </source>
</reference>
<dbReference type="Pfam" id="PF00486">
    <property type="entry name" value="Trans_reg_C"/>
    <property type="match status" value="1"/>
</dbReference>
<dbReference type="Gene3D" id="3.40.50.2300">
    <property type="match status" value="1"/>
</dbReference>
<gene>
    <name evidence="10" type="ORF">QNM18_00890</name>
</gene>
<evidence type="ECO:0000256" key="3">
    <source>
        <dbReference type="ARBA" id="ARBA00023015"/>
    </source>
</evidence>
<proteinExistence type="predicted"/>
<dbReference type="Proteomes" id="UP001231915">
    <property type="component" value="Unassembled WGS sequence"/>
</dbReference>
<dbReference type="SUPFAM" id="SSF46894">
    <property type="entry name" value="C-terminal effector domain of the bipartite response regulators"/>
    <property type="match status" value="1"/>
</dbReference>
<organism evidence="10 11">
    <name type="scientific">Pseudoalteromonas obscura</name>
    <dbReference type="NCBI Taxonomy" id="3048491"/>
    <lineage>
        <taxon>Bacteria</taxon>
        <taxon>Pseudomonadati</taxon>
        <taxon>Pseudomonadota</taxon>
        <taxon>Gammaproteobacteria</taxon>
        <taxon>Alteromonadales</taxon>
        <taxon>Pseudoalteromonadaceae</taxon>
        <taxon>Pseudoalteromonas</taxon>
    </lineage>
</organism>
<dbReference type="InterPro" id="IPR039420">
    <property type="entry name" value="WalR-like"/>
</dbReference>
<dbReference type="InterPro" id="IPR001867">
    <property type="entry name" value="OmpR/PhoB-type_DNA-bd"/>
</dbReference>
<dbReference type="PANTHER" id="PTHR48111">
    <property type="entry name" value="REGULATOR OF RPOS"/>
    <property type="match status" value="1"/>
</dbReference>
<evidence type="ECO:0000256" key="6">
    <source>
        <dbReference type="PROSITE-ProRule" id="PRU00169"/>
    </source>
</evidence>
<evidence type="ECO:0000256" key="4">
    <source>
        <dbReference type="ARBA" id="ARBA00023125"/>
    </source>
</evidence>
<keyword evidence="5" id="KW-0804">Transcription</keyword>
<dbReference type="InterPro" id="IPR001789">
    <property type="entry name" value="Sig_transdc_resp-reg_receiver"/>
</dbReference>
<dbReference type="Pfam" id="PF00072">
    <property type="entry name" value="Response_reg"/>
    <property type="match status" value="1"/>
</dbReference>
<feature type="DNA-binding region" description="OmpR/PhoB-type" evidence="7">
    <location>
        <begin position="127"/>
        <end position="227"/>
    </location>
</feature>
<accession>A0ABT7EEB7</accession>
<evidence type="ECO:0000259" key="9">
    <source>
        <dbReference type="PROSITE" id="PS51755"/>
    </source>
</evidence>